<name>A0AA41SUM3_SCICA</name>
<comment type="caution">
    <text evidence="2">The sequence shown here is derived from an EMBL/GenBank/DDBJ whole genome shotgun (WGS) entry which is preliminary data.</text>
</comment>
<dbReference type="Proteomes" id="UP001166674">
    <property type="component" value="Unassembled WGS sequence"/>
</dbReference>
<feature type="compositionally biased region" description="Low complexity" evidence="1">
    <location>
        <begin position="95"/>
        <end position="104"/>
    </location>
</feature>
<organism evidence="2 3">
    <name type="scientific">Sciurus carolinensis</name>
    <name type="common">Eastern gray squirrel</name>
    <dbReference type="NCBI Taxonomy" id="30640"/>
    <lineage>
        <taxon>Eukaryota</taxon>
        <taxon>Metazoa</taxon>
        <taxon>Chordata</taxon>
        <taxon>Craniata</taxon>
        <taxon>Vertebrata</taxon>
        <taxon>Euteleostomi</taxon>
        <taxon>Mammalia</taxon>
        <taxon>Eutheria</taxon>
        <taxon>Euarchontoglires</taxon>
        <taxon>Glires</taxon>
        <taxon>Rodentia</taxon>
        <taxon>Sciuromorpha</taxon>
        <taxon>Sciuridae</taxon>
        <taxon>Sciurinae</taxon>
        <taxon>Sciurini</taxon>
        <taxon>Sciurus</taxon>
    </lineage>
</organism>
<keyword evidence="3" id="KW-1185">Reference proteome</keyword>
<feature type="region of interest" description="Disordered" evidence="1">
    <location>
        <begin position="54"/>
        <end position="119"/>
    </location>
</feature>
<evidence type="ECO:0000256" key="1">
    <source>
        <dbReference type="SAM" id="MobiDB-lite"/>
    </source>
</evidence>
<proteinExistence type="predicted"/>
<evidence type="ECO:0000313" key="2">
    <source>
        <dbReference type="EMBL" id="MBZ3873345.1"/>
    </source>
</evidence>
<feature type="compositionally biased region" description="Polar residues" evidence="1">
    <location>
        <begin position="68"/>
        <end position="82"/>
    </location>
</feature>
<protein>
    <submittedName>
        <fullName evidence="2">Zinc finger protein 518B</fullName>
    </submittedName>
</protein>
<reference evidence="2" key="1">
    <citation type="submission" date="2020-03" db="EMBL/GenBank/DDBJ databases">
        <title>Studies in the Genomics of Life Span.</title>
        <authorList>
            <person name="Glass D."/>
        </authorList>
    </citation>
    <scope>NUCLEOTIDE SEQUENCE</scope>
    <source>
        <strain evidence="2">SUZIE</strain>
        <tissue evidence="2">Muscle</tissue>
    </source>
</reference>
<sequence length="205" mass="21271">MKSSVLCGPGAASGLFPCKAASSFAENGRNVHRDSQQLFHLAVSPTATSCSGEKGLLPAVNHSDLEPGSQSEVPAKMSSSTGKLKDDQAEDKAASSPGQTSSPQESPPQQPLNEDGNGELPHQQIYRQFANGSDGNTKSRGTRKAHVAIPVLNPKGAVLRVLNSSEDAHIVEATCDAPAGIPCSKAQLSKPAPSCPMKQTQTCSL</sequence>
<accession>A0AA41SUM3</accession>
<feature type="compositionally biased region" description="Basic and acidic residues" evidence="1">
    <location>
        <begin position="83"/>
        <end position="93"/>
    </location>
</feature>
<dbReference type="EMBL" id="JAATJV010202200">
    <property type="protein sequence ID" value="MBZ3873345.1"/>
    <property type="molecule type" value="Genomic_DNA"/>
</dbReference>
<gene>
    <name evidence="2" type="ORF">SUZIE_122470</name>
</gene>
<dbReference type="AlphaFoldDB" id="A0AA41SUM3"/>
<evidence type="ECO:0000313" key="3">
    <source>
        <dbReference type="Proteomes" id="UP001166674"/>
    </source>
</evidence>